<sequence length="148" mass="16715">MVSAGLRRIAPKPEIYYVVQPCSRSPHPCNVVVYIVKCLDLRCPPPFLSPAPKWQCNDDRSDRRPVNPAQRFITKPRQGKLMLNSISTNLEVSLASRYRDVGGDTATHWLISYSAEERPVRGGKRFVYLGGERLGKGRVQKSMSQSEK</sequence>
<dbReference type="AlphaFoldDB" id="A0AAE1DP30"/>
<dbReference type="Proteomes" id="UP001283361">
    <property type="component" value="Unassembled WGS sequence"/>
</dbReference>
<name>A0AAE1DP30_9GAST</name>
<protein>
    <submittedName>
        <fullName evidence="1">Uncharacterized protein</fullName>
    </submittedName>
</protein>
<evidence type="ECO:0000313" key="1">
    <source>
        <dbReference type="EMBL" id="KAK3777886.1"/>
    </source>
</evidence>
<keyword evidence="2" id="KW-1185">Reference proteome</keyword>
<dbReference type="EMBL" id="JAWDGP010003058">
    <property type="protein sequence ID" value="KAK3777886.1"/>
    <property type="molecule type" value="Genomic_DNA"/>
</dbReference>
<organism evidence="1 2">
    <name type="scientific">Elysia crispata</name>
    <name type="common">lettuce slug</name>
    <dbReference type="NCBI Taxonomy" id="231223"/>
    <lineage>
        <taxon>Eukaryota</taxon>
        <taxon>Metazoa</taxon>
        <taxon>Spiralia</taxon>
        <taxon>Lophotrochozoa</taxon>
        <taxon>Mollusca</taxon>
        <taxon>Gastropoda</taxon>
        <taxon>Heterobranchia</taxon>
        <taxon>Euthyneura</taxon>
        <taxon>Panpulmonata</taxon>
        <taxon>Sacoglossa</taxon>
        <taxon>Placobranchoidea</taxon>
        <taxon>Plakobranchidae</taxon>
        <taxon>Elysia</taxon>
    </lineage>
</organism>
<reference evidence="1" key="1">
    <citation type="journal article" date="2023" name="G3 (Bethesda)">
        <title>A reference genome for the long-term kleptoplast-retaining sea slug Elysia crispata morphotype clarki.</title>
        <authorList>
            <person name="Eastman K.E."/>
            <person name="Pendleton A.L."/>
            <person name="Shaikh M.A."/>
            <person name="Suttiyut T."/>
            <person name="Ogas R."/>
            <person name="Tomko P."/>
            <person name="Gavelis G."/>
            <person name="Widhalm J.R."/>
            <person name="Wisecaver J.H."/>
        </authorList>
    </citation>
    <scope>NUCLEOTIDE SEQUENCE</scope>
    <source>
        <strain evidence="1">ECLA1</strain>
    </source>
</reference>
<proteinExistence type="predicted"/>
<gene>
    <name evidence="1" type="ORF">RRG08_038132</name>
</gene>
<evidence type="ECO:0000313" key="2">
    <source>
        <dbReference type="Proteomes" id="UP001283361"/>
    </source>
</evidence>
<accession>A0AAE1DP30</accession>
<comment type="caution">
    <text evidence="1">The sequence shown here is derived from an EMBL/GenBank/DDBJ whole genome shotgun (WGS) entry which is preliminary data.</text>
</comment>